<gene>
    <name evidence="1" type="ORF">GCM10022295_92640</name>
</gene>
<comment type="caution">
    <text evidence="1">The sequence shown here is derived from an EMBL/GenBank/DDBJ whole genome shotgun (WGS) entry which is preliminary data.</text>
</comment>
<dbReference type="EMBL" id="BAABCE010000048">
    <property type="protein sequence ID" value="GAA3597567.1"/>
    <property type="molecule type" value="Genomic_DNA"/>
</dbReference>
<protein>
    <submittedName>
        <fullName evidence="1">Uncharacterized protein</fullName>
    </submittedName>
</protein>
<evidence type="ECO:0000313" key="1">
    <source>
        <dbReference type="EMBL" id="GAA3597567.1"/>
    </source>
</evidence>
<sequence length="418" mass="46356">MCDEYEMTYAHPDSLEGLLQRGRGLGAERALQDPQGAAVFVYDAIRRDWRWDGTDDRALYLARLVQDLELPLTPVVDQLVGDEESCLRACDVLELLALAGSEEAREGLREYVRKGEYWVPVLESVSAQWPAEWWEDLGEVARARIDGEAELPWPFEPWTRFGIEVQSRPFIARPSLTGLSTAELLTVLADAHTEDATKFDALRALNSRVSAEELIPLVPSLVTSDGRRPLPPLRRAVERLGTTAVPAAHGWAQDERPWLAQLGADVLADYPRPEALPELVEELAAQLAERTWCGPDRTARRLARFGSDAVGAVPYLRRFWLRTPHSYERTAYLEALAAINRDGLDYVYTESLWDCEETARLQGISSAPATPEALGRIALLRDDPMETPEVRAAARARLLAPSGLGQTGLLAPSGLGQT</sequence>
<organism evidence="1 2">
    <name type="scientific">Streptomyces osmaniensis</name>
    <dbReference type="NCBI Taxonomy" id="593134"/>
    <lineage>
        <taxon>Bacteria</taxon>
        <taxon>Bacillati</taxon>
        <taxon>Actinomycetota</taxon>
        <taxon>Actinomycetes</taxon>
        <taxon>Kitasatosporales</taxon>
        <taxon>Streptomycetaceae</taxon>
        <taxon>Streptomyces</taxon>
    </lineage>
</organism>
<accession>A0ABP6Z6V7</accession>
<dbReference type="Proteomes" id="UP001500707">
    <property type="component" value="Unassembled WGS sequence"/>
</dbReference>
<proteinExistence type="predicted"/>
<reference evidence="2" key="1">
    <citation type="journal article" date="2019" name="Int. J. Syst. Evol. Microbiol.">
        <title>The Global Catalogue of Microorganisms (GCM) 10K type strain sequencing project: providing services to taxonomists for standard genome sequencing and annotation.</title>
        <authorList>
            <consortium name="The Broad Institute Genomics Platform"/>
            <consortium name="The Broad Institute Genome Sequencing Center for Infectious Disease"/>
            <person name="Wu L."/>
            <person name="Ma J."/>
        </authorList>
    </citation>
    <scope>NUCLEOTIDE SEQUENCE [LARGE SCALE GENOMIC DNA]</scope>
    <source>
        <strain evidence="2">JCM 17656</strain>
    </source>
</reference>
<evidence type="ECO:0000313" key="2">
    <source>
        <dbReference type="Proteomes" id="UP001500707"/>
    </source>
</evidence>
<keyword evidence="2" id="KW-1185">Reference proteome</keyword>
<name>A0ABP6Z6V7_9ACTN</name>